<keyword evidence="11" id="KW-1185">Reference proteome</keyword>
<evidence type="ECO:0000259" key="9">
    <source>
        <dbReference type="Pfam" id="PF00266"/>
    </source>
</evidence>
<dbReference type="InterPro" id="IPR000192">
    <property type="entry name" value="Aminotrans_V_dom"/>
</dbReference>
<dbReference type="EMBL" id="BSSD01000001">
    <property type="protein sequence ID" value="GLW90131.1"/>
    <property type="molecule type" value="Genomic_DNA"/>
</dbReference>
<dbReference type="InterPro" id="IPR016454">
    <property type="entry name" value="Cysteine_dSase"/>
</dbReference>
<dbReference type="RefSeq" id="WP_285607883.1">
    <property type="nucleotide sequence ID" value="NZ_BSSD01000001.1"/>
</dbReference>
<gene>
    <name evidence="10" type="ORF">Aglo03_09470</name>
</gene>
<feature type="domain" description="Aminotransferase class V" evidence="9">
    <location>
        <begin position="14"/>
        <end position="369"/>
    </location>
</feature>
<comment type="caution">
    <text evidence="10">The sequence shown here is derived from an EMBL/GenBank/DDBJ whole genome shotgun (WGS) entry which is preliminary data.</text>
</comment>
<keyword evidence="7" id="KW-0411">Iron-sulfur</keyword>
<dbReference type="GO" id="GO:0008483">
    <property type="term" value="F:transaminase activity"/>
    <property type="evidence" value="ECO:0007669"/>
    <property type="project" value="UniProtKB-KW"/>
</dbReference>
<evidence type="ECO:0000256" key="6">
    <source>
        <dbReference type="ARBA" id="ARBA00023004"/>
    </source>
</evidence>
<comment type="similarity">
    <text evidence="2">Belongs to the class-V pyridoxal-phosphate-dependent aminotransferase family. NifS/IscS subfamily.</text>
</comment>
<keyword evidence="6" id="KW-0408">Iron</keyword>
<dbReference type="InterPro" id="IPR015421">
    <property type="entry name" value="PyrdxlP-dep_Trfase_major"/>
</dbReference>
<dbReference type="SUPFAM" id="SSF53383">
    <property type="entry name" value="PLP-dependent transferases"/>
    <property type="match status" value="1"/>
</dbReference>
<keyword evidence="3" id="KW-0808">Transferase</keyword>
<protein>
    <submittedName>
        <fullName evidence="10">Aminotransferase/cysteine desulfhydrase</fullName>
    </submittedName>
</protein>
<dbReference type="AlphaFoldDB" id="A0A9W6QHF9"/>
<accession>A0A9W6QHF9</accession>
<dbReference type="InterPro" id="IPR015424">
    <property type="entry name" value="PyrdxlP-dep_Trfase"/>
</dbReference>
<dbReference type="Pfam" id="PF00266">
    <property type="entry name" value="Aminotran_5"/>
    <property type="match status" value="1"/>
</dbReference>
<keyword evidence="10" id="KW-0032">Aminotransferase</keyword>
<dbReference type="Proteomes" id="UP001165042">
    <property type="component" value="Unassembled WGS sequence"/>
</dbReference>
<name>A0A9W6QHF9_9PSEU</name>
<proteinExistence type="inferred from homology"/>
<comment type="cofactor">
    <cofactor evidence="1">
        <name>pyridoxal 5'-phosphate</name>
        <dbReference type="ChEBI" id="CHEBI:597326"/>
    </cofactor>
</comment>
<evidence type="ECO:0000256" key="2">
    <source>
        <dbReference type="ARBA" id="ARBA00006490"/>
    </source>
</evidence>
<dbReference type="PANTHER" id="PTHR11601">
    <property type="entry name" value="CYSTEINE DESULFURYLASE FAMILY MEMBER"/>
    <property type="match status" value="1"/>
</dbReference>
<evidence type="ECO:0000256" key="3">
    <source>
        <dbReference type="ARBA" id="ARBA00022679"/>
    </source>
</evidence>
<dbReference type="PANTHER" id="PTHR11601:SF34">
    <property type="entry name" value="CYSTEINE DESULFURASE"/>
    <property type="match status" value="1"/>
</dbReference>
<evidence type="ECO:0000256" key="7">
    <source>
        <dbReference type="ARBA" id="ARBA00023014"/>
    </source>
</evidence>
<keyword evidence="4" id="KW-0479">Metal-binding</keyword>
<reference evidence="10" key="1">
    <citation type="submission" date="2023-02" db="EMBL/GenBank/DDBJ databases">
        <title>Actinokineospora globicatena NBRC 15670.</title>
        <authorList>
            <person name="Ichikawa N."/>
            <person name="Sato H."/>
            <person name="Tonouchi N."/>
        </authorList>
    </citation>
    <scope>NUCLEOTIDE SEQUENCE</scope>
    <source>
        <strain evidence="10">NBRC 15670</strain>
    </source>
</reference>
<dbReference type="GO" id="GO:0046872">
    <property type="term" value="F:metal ion binding"/>
    <property type="evidence" value="ECO:0007669"/>
    <property type="project" value="UniProtKB-KW"/>
</dbReference>
<evidence type="ECO:0000256" key="1">
    <source>
        <dbReference type="ARBA" id="ARBA00001933"/>
    </source>
</evidence>
<comment type="catalytic activity">
    <reaction evidence="8">
        <text>(sulfur carrier)-H + L-cysteine = (sulfur carrier)-SH + L-alanine</text>
        <dbReference type="Rhea" id="RHEA:43892"/>
        <dbReference type="Rhea" id="RHEA-COMP:14737"/>
        <dbReference type="Rhea" id="RHEA-COMP:14739"/>
        <dbReference type="ChEBI" id="CHEBI:29917"/>
        <dbReference type="ChEBI" id="CHEBI:35235"/>
        <dbReference type="ChEBI" id="CHEBI:57972"/>
        <dbReference type="ChEBI" id="CHEBI:64428"/>
        <dbReference type="EC" id="2.8.1.7"/>
    </reaction>
</comment>
<dbReference type="Gene3D" id="3.40.640.10">
    <property type="entry name" value="Type I PLP-dependent aspartate aminotransferase-like (Major domain)"/>
    <property type="match status" value="1"/>
</dbReference>
<evidence type="ECO:0000313" key="11">
    <source>
        <dbReference type="Proteomes" id="UP001165042"/>
    </source>
</evidence>
<dbReference type="Gene3D" id="3.90.1150.10">
    <property type="entry name" value="Aspartate Aminotransferase, domain 1"/>
    <property type="match status" value="1"/>
</dbReference>
<evidence type="ECO:0000256" key="8">
    <source>
        <dbReference type="ARBA" id="ARBA00050776"/>
    </source>
</evidence>
<dbReference type="GO" id="GO:0031071">
    <property type="term" value="F:cysteine desulfurase activity"/>
    <property type="evidence" value="ECO:0007669"/>
    <property type="project" value="UniProtKB-EC"/>
</dbReference>
<evidence type="ECO:0000256" key="5">
    <source>
        <dbReference type="ARBA" id="ARBA00022898"/>
    </source>
</evidence>
<evidence type="ECO:0000256" key="4">
    <source>
        <dbReference type="ARBA" id="ARBA00022723"/>
    </source>
</evidence>
<organism evidence="10 11">
    <name type="scientific">Actinokineospora globicatena</name>
    <dbReference type="NCBI Taxonomy" id="103729"/>
    <lineage>
        <taxon>Bacteria</taxon>
        <taxon>Bacillati</taxon>
        <taxon>Actinomycetota</taxon>
        <taxon>Actinomycetes</taxon>
        <taxon>Pseudonocardiales</taxon>
        <taxon>Pseudonocardiaceae</taxon>
        <taxon>Actinokineospora</taxon>
    </lineage>
</organism>
<dbReference type="GO" id="GO:0051536">
    <property type="term" value="F:iron-sulfur cluster binding"/>
    <property type="evidence" value="ECO:0007669"/>
    <property type="project" value="UniProtKB-KW"/>
</dbReference>
<sequence>MTTRSAAGPDPAEIYLDHAATTPVAPEAVAALGRGVALHGNPSSRHSAGQAAREAVDGARAAVARLLGCAHDGVVFTGGGSEAINLALLGTFAAAEWRGHLVTTRIEHAAVLGAAGAAATHGVAVTVVPPDPSGHVDPERIAEAIRPDTLLVSVMHANNETGAIQPVERITEIAHAAGALVHVDAVQTAGKLPIAPLRADLVSVSAHKFGGVKGVGALRVPAGHELTALIHGGGQESGYRAGTENVPGILAMAAAAEVAVTASADPVVRAHREHLRARLLAGLAELDGIRVHVDSRVMAETVSVAFPGVRGDTLADLLDLRGVHVSTGSACHAGSESPSHVLTAMGVPADLARSTVRFSFGSTTTEQAVVTAAEVTVDSVRGLRRSWGANPAAVAVGAG</sequence>
<dbReference type="InterPro" id="IPR015422">
    <property type="entry name" value="PyrdxlP-dep_Trfase_small"/>
</dbReference>
<dbReference type="PIRSF" id="PIRSF005572">
    <property type="entry name" value="NifS"/>
    <property type="match status" value="1"/>
</dbReference>
<keyword evidence="5" id="KW-0663">Pyridoxal phosphate</keyword>
<evidence type="ECO:0000313" key="10">
    <source>
        <dbReference type="EMBL" id="GLW90131.1"/>
    </source>
</evidence>